<dbReference type="GeneID" id="43345000"/>
<comment type="caution">
    <text evidence="1">The sequence shown here is derived from an EMBL/GenBank/DDBJ whole genome shotgun (WGS) entry which is preliminary data.</text>
</comment>
<evidence type="ECO:0000313" key="2">
    <source>
        <dbReference type="Proteomes" id="UP000192939"/>
    </source>
</evidence>
<evidence type="ECO:0000313" key="1">
    <source>
        <dbReference type="EMBL" id="SMF21081.1"/>
    </source>
</evidence>
<protein>
    <submittedName>
        <fullName evidence="1">Uncharacterized protein</fullName>
    </submittedName>
</protein>
<organism evidence="1 2">
    <name type="scientific">Paenibacillus barengoltzii J12</name>
    <dbReference type="NCBI Taxonomy" id="935846"/>
    <lineage>
        <taxon>Bacteria</taxon>
        <taxon>Bacillati</taxon>
        <taxon>Bacillota</taxon>
        <taxon>Bacilli</taxon>
        <taxon>Bacillales</taxon>
        <taxon>Paenibacillaceae</taxon>
        <taxon>Paenibacillus</taxon>
    </lineage>
</organism>
<reference evidence="1 2" key="1">
    <citation type="submission" date="2017-04" db="EMBL/GenBank/DDBJ databases">
        <authorList>
            <person name="Varghese N."/>
            <person name="Submissions S."/>
        </authorList>
    </citation>
    <scope>NUCLEOTIDE SEQUENCE [LARGE SCALE GENOMIC DNA]</scope>
    <source>
        <strain evidence="1 2">J12</strain>
    </source>
</reference>
<keyword evidence="2" id="KW-1185">Reference proteome</keyword>
<gene>
    <name evidence="1" type="ORF">SAMN02744124_01846</name>
</gene>
<name>A0ABY1LWW7_9BACL</name>
<dbReference type="Proteomes" id="UP000192939">
    <property type="component" value="Unassembled WGS sequence"/>
</dbReference>
<proteinExistence type="predicted"/>
<dbReference type="RefSeq" id="WP_016312472.1">
    <property type="nucleotide sequence ID" value="NZ_FXAE01000015.1"/>
</dbReference>
<sequence length="174" mass="19518">MENNKLIKLQVEEPRIKSATNFLQDKGVSLELNSPQLYKYKNTKYLILSAKSKPELFVLSYNENDELVEVTTKSTLLNQSGNVIENHFTGKEKKLAVDDNKQNNFTPAANTASSCPPGQEWREYNCKYVPELNEFCLIACAAAKIKPSLCINMCTNNIKTCETDCFPIDGGIPT</sequence>
<dbReference type="EMBL" id="FXAE01000015">
    <property type="protein sequence ID" value="SMF21081.1"/>
    <property type="molecule type" value="Genomic_DNA"/>
</dbReference>
<accession>A0ABY1LWW7</accession>